<dbReference type="Proteomes" id="UP000324222">
    <property type="component" value="Unassembled WGS sequence"/>
</dbReference>
<organism evidence="1 2">
    <name type="scientific">Portunus trituberculatus</name>
    <name type="common">Swimming crab</name>
    <name type="synonym">Neptunus trituberculatus</name>
    <dbReference type="NCBI Taxonomy" id="210409"/>
    <lineage>
        <taxon>Eukaryota</taxon>
        <taxon>Metazoa</taxon>
        <taxon>Ecdysozoa</taxon>
        <taxon>Arthropoda</taxon>
        <taxon>Crustacea</taxon>
        <taxon>Multicrustacea</taxon>
        <taxon>Malacostraca</taxon>
        <taxon>Eumalacostraca</taxon>
        <taxon>Eucarida</taxon>
        <taxon>Decapoda</taxon>
        <taxon>Pleocyemata</taxon>
        <taxon>Brachyura</taxon>
        <taxon>Eubrachyura</taxon>
        <taxon>Portunoidea</taxon>
        <taxon>Portunidae</taxon>
        <taxon>Portuninae</taxon>
        <taxon>Portunus</taxon>
    </lineage>
</organism>
<gene>
    <name evidence="1" type="ORF">E2C01_059718</name>
</gene>
<comment type="caution">
    <text evidence="1">The sequence shown here is derived from an EMBL/GenBank/DDBJ whole genome shotgun (WGS) entry which is preliminary data.</text>
</comment>
<proteinExistence type="predicted"/>
<reference evidence="1 2" key="1">
    <citation type="submission" date="2019-05" db="EMBL/GenBank/DDBJ databases">
        <title>Another draft genome of Portunus trituberculatus and its Hox gene families provides insights of decapod evolution.</title>
        <authorList>
            <person name="Jeong J.-H."/>
            <person name="Song I."/>
            <person name="Kim S."/>
            <person name="Choi T."/>
            <person name="Kim D."/>
            <person name="Ryu S."/>
            <person name="Kim W."/>
        </authorList>
    </citation>
    <scope>NUCLEOTIDE SEQUENCE [LARGE SCALE GENOMIC DNA]</scope>
    <source>
        <tissue evidence="1">Muscle</tissue>
    </source>
</reference>
<dbReference type="AlphaFoldDB" id="A0A5B7H037"/>
<keyword evidence="2" id="KW-1185">Reference proteome</keyword>
<sequence length="80" mass="8676">MEKVGGNREGATVSSLTQVCFGEKKMRFSRGEVVFHILKMKSKSVNVAEPNVEKVDGDVKTFLVPSAERDSEAAFGVATL</sequence>
<evidence type="ECO:0000313" key="1">
    <source>
        <dbReference type="EMBL" id="MPC65580.1"/>
    </source>
</evidence>
<protein>
    <submittedName>
        <fullName evidence="1">Uncharacterized protein</fullName>
    </submittedName>
</protein>
<name>A0A5B7H037_PORTR</name>
<evidence type="ECO:0000313" key="2">
    <source>
        <dbReference type="Proteomes" id="UP000324222"/>
    </source>
</evidence>
<accession>A0A5B7H037</accession>
<dbReference type="EMBL" id="VSRR010023547">
    <property type="protein sequence ID" value="MPC65580.1"/>
    <property type="molecule type" value="Genomic_DNA"/>
</dbReference>